<evidence type="ECO:0000313" key="2">
    <source>
        <dbReference type="EMBL" id="RYQ95530.1"/>
    </source>
</evidence>
<proteinExistence type="predicted"/>
<dbReference type="EMBL" id="SDMP01000018">
    <property type="protein sequence ID" value="RYQ95530.1"/>
    <property type="molecule type" value="Genomic_DNA"/>
</dbReference>
<comment type="caution">
    <text evidence="2">The sequence shown here is derived from an EMBL/GenBank/DDBJ whole genome shotgun (WGS) entry which is preliminary data.</text>
</comment>
<accession>A0A444Y0S7</accession>
<feature type="region of interest" description="Disordered" evidence="1">
    <location>
        <begin position="56"/>
        <end position="82"/>
    </location>
</feature>
<name>A0A444Y0S7_ARAHY</name>
<keyword evidence="3" id="KW-1185">Reference proteome</keyword>
<protein>
    <submittedName>
        <fullName evidence="2">Uncharacterized protein</fullName>
    </submittedName>
</protein>
<gene>
    <name evidence="2" type="ORF">Ahy_B08g090855</name>
</gene>
<evidence type="ECO:0000256" key="1">
    <source>
        <dbReference type="SAM" id="MobiDB-lite"/>
    </source>
</evidence>
<dbReference type="Proteomes" id="UP000289738">
    <property type="component" value="Chromosome B08"/>
</dbReference>
<sequence length="82" mass="9001">MISIGLDALAIAKCKGSQNDGVFKVPKPRTISIAASAEDECKYEFIVIEDESRLGGISSNDRRANTRYRKLTNESPQAGHNF</sequence>
<organism evidence="2 3">
    <name type="scientific">Arachis hypogaea</name>
    <name type="common">Peanut</name>
    <dbReference type="NCBI Taxonomy" id="3818"/>
    <lineage>
        <taxon>Eukaryota</taxon>
        <taxon>Viridiplantae</taxon>
        <taxon>Streptophyta</taxon>
        <taxon>Embryophyta</taxon>
        <taxon>Tracheophyta</taxon>
        <taxon>Spermatophyta</taxon>
        <taxon>Magnoliopsida</taxon>
        <taxon>eudicotyledons</taxon>
        <taxon>Gunneridae</taxon>
        <taxon>Pentapetalae</taxon>
        <taxon>rosids</taxon>
        <taxon>fabids</taxon>
        <taxon>Fabales</taxon>
        <taxon>Fabaceae</taxon>
        <taxon>Papilionoideae</taxon>
        <taxon>50 kb inversion clade</taxon>
        <taxon>dalbergioids sensu lato</taxon>
        <taxon>Dalbergieae</taxon>
        <taxon>Pterocarpus clade</taxon>
        <taxon>Arachis</taxon>
    </lineage>
</organism>
<evidence type="ECO:0000313" key="3">
    <source>
        <dbReference type="Proteomes" id="UP000289738"/>
    </source>
</evidence>
<reference evidence="2 3" key="1">
    <citation type="submission" date="2019-01" db="EMBL/GenBank/DDBJ databases">
        <title>Sequencing of cultivated peanut Arachis hypogaea provides insights into genome evolution and oil improvement.</title>
        <authorList>
            <person name="Chen X."/>
        </authorList>
    </citation>
    <scope>NUCLEOTIDE SEQUENCE [LARGE SCALE GENOMIC DNA]</scope>
    <source>
        <strain evidence="3">cv. Fuhuasheng</strain>
        <tissue evidence="2">Leaves</tissue>
    </source>
</reference>
<dbReference type="AlphaFoldDB" id="A0A444Y0S7"/>
<feature type="compositionally biased region" description="Polar residues" evidence="1">
    <location>
        <begin position="73"/>
        <end position="82"/>
    </location>
</feature>